<dbReference type="AlphaFoldDB" id="A0A2S7CSM2"/>
<evidence type="ECO:0000313" key="3">
    <source>
        <dbReference type="EMBL" id="PPU64596.1"/>
    </source>
</evidence>
<evidence type="ECO:0000256" key="1">
    <source>
        <dbReference type="SAM" id="SignalP"/>
    </source>
</evidence>
<evidence type="ECO:0000313" key="5">
    <source>
        <dbReference type="Proteomes" id="UP001637990"/>
    </source>
</evidence>
<dbReference type="EMBL" id="JBJGBS010000057">
    <property type="protein sequence ID" value="MFO3705898.1"/>
    <property type="molecule type" value="Genomic_DNA"/>
</dbReference>
<dbReference type="RefSeq" id="WP_104540618.1">
    <property type="nucleotide sequence ID" value="NZ_JBJGBS010000057.1"/>
</dbReference>
<dbReference type="Proteomes" id="UP001637990">
    <property type="component" value="Unassembled WGS sequence"/>
</dbReference>
<evidence type="ECO:0000313" key="2">
    <source>
        <dbReference type="EMBL" id="MFO3705898.1"/>
    </source>
</evidence>
<organism evidence="3 4">
    <name type="scientific">Xanthomonas codiaei</name>
    <dbReference type="NCBI Taxonomy" id="56463"/>
    <lineage>
        <taxon>Bacteria</taxon>
        <taxon>Pseudomonadati</taxon>
        <taxon>Pseudomonadota</taxon>
        <taxon>Gammaproteobacteria</taxon>
        <taxon>Lysobacterales</taxon>
        <taxon>Lysobacteraceae</taxon>
        <taxon>Xanthomonas</taxon>
    </lineage>
</organism>
<feature type="chain" id="PRO_5015759024" description="Secreted protein" evidence="1">
    <location>
        <begin position="30"/>
        <end position="247"/>
    </location>
</feature>
<protein>
    <recommendedName>
        <fullName evidence="6">Secreted protein</fullName>
    </recommendedName>
</protein>
<proteinExistence type="predicted"/>
<evidence type="ECO:0008006" key="6">
    <source>
        <dbReference type="Google" id="ProtNLM"/>
    </source>
</evidence>
<dbReference type="EMBL" id="MDEC01000009">
    <property type="protein sequence ID" value="PPU64596.1"/>
    <property type="molecule type" value="Genomic_DNA"/>
</dbReference>
<accession>A0A2S7CSM2</accession>
<sequence>MSGQPHHQPHVLRIASALALCLSLTAVQAAPAGSIPTGDWRGILSASGGAGPVYVRLSGRAVEADGIQTADVRFGPPFNCALELRAQPDGYALLSRNGGRFCDALAGGRAQLEVTEGAKSGMQLTLLGRDSPLVVALDQSSAGLAEAGRWRGAGLISAQLEIVATTIRPGDVLGRLRYGAPRDCQVELRYAGRAAGMLNAWVGANDRGYCRQLSDGQASLRIRDDGSAELALIVKGQRDTTLFERMP</sequence>
<gene>
    <name evidence="2" type="ORF">ACI6Q5_13165</name>
    <name evidence="3" type="ORF">XcodCFBP4690_09015</name>
</gene>
<feature type="signal peptide" evidence="1">
    <location>
        <begin position="1"/>
        <end position="29"/>
    </location>
</feature>
<reference evidence="3 4" key="1">
    <citation type="submission" date="2016-08" db="EMBL/GenBank/DDBJ databases">
        <authorList>
            <person name="Seilhamer J.J."/>
        </authorList>
    </citation>
    <scope>NUCLEOTIDE SEQUENCE [LARGE SCALE GENOMIC DNA]</scope>
    <source>
        <strain evidence="3 4">CFBP4690</strain>
    </source>
</reference>
<reference evidence="2 5" key="2">
    <citation type="submission" date="2024-11" db="EMBL/GenBank/DDBJ databases">
        <title>Genome sequencing of Xanthomonas codiaei.</title>
        <authorList>
            <person name="Studholme D.J."/>
        </authorList>
    </citation>
    <scope>NUCLEOTIDE SEQUENCE [LARGE SCALE GENOMIC DNA]</scope>
    <source>
        <strain evidence="2 5">NCPPB 4350</strain>
    </source>
</reference>
<keyword evidence="5" id="KW-1185">Reference proteome</keyword>
<dbReference type="Proteomes" id="UP000237872">
    <property type="component" value="Unassembled WGS sequence"/>
</dbReference>
<dbReference type="OrthoDB" id="5959267at2"/>
<evidence type="ECO:0000313" key="4">
    <source>
        <dbReference type="Proteomes" id="UP000237872"/>
    </source>
</evidence>
<name>A0A2S7CSM2_9XANT</name>
<comment type="caution">
    <text evidence="3">The sequence shown here is derived from an EMBL/GenBank/DDBJ whole genome shotgun (WGS) entry which is preliminary data.</text>
</comment>
<keyword evidence="1" id="KW-0732">Signal</keyword>